<dbReference type="EMBL" id="KN834774">
    <property type="protein sequence ID" value="KIK60654.1"/>
    <property type="molecule type" value="Genomic_DNA"/>
</dbReference>
<dbReference type="OrthoDB" id="2872488at2759"/>
<organism evidence="1 2">
    <name type="scientific">Collybiopsis luxurians FD-317 M1</name>
    <dbReference type="NCBI Taxonomy" id="944289"/>
    <lineage>
        <taxon>Eukaryota</taxon>
        <taxon>Fungi</taxon>
        <taxon>Dikarya</taxon>
        <taxon>Basidiomycota</taxon>
        <taxon>Agaricomycotina</taxon>
        <taxon>Agaricomycetes</taxon>
        <taxon>Agaricomycetidae</taxon>
        <taxon>Agaricales</taxon>
        <taxon>Marasmiineae</taxon>
        <taxon>Omphalotaceae</taxon>
        <taxon>Collybiopsis</taxon>
        <taxon>Collybiopsis luxurians</taxon>
    </lineage>
</organism>
<sequence>MLEVCRAAGDEEGVSFWQWVLHLLDCTGHELMSDEEDITMVDKSIPGRVVTTPAKEVLVLKWRHTYLTKLFTFIDVTTGVEDMVFQRAGHPSLQQLHGGKESNWLPPTGRLKSFFNPLYLAKLTIPQKSALRMDESEFILRNFEGYLDG</sequence>
<keyword evidence="2" id="KW-1185">Reference proteome</keyword>
<accession>A0A0D0CDV2</accession>
<name>A0A0D0CDV2_9AGAR</name>
<dbReference type="AlphaFoldDB" id="A0A0D0CDV2"/>
<protein>
    <submittedName>
        <fullName evidence="1">Uncharacterized protein</fullName>
    </submittedName>
</protein>
<gene>
    <name evidence="1" type="ORF">GYMLUDRAFT_167460</name>
</gene>
<proteinExistence type="predicted"/>
<evidence type="ECO:0000313" key="2">
    <source>
        <dbReference type="Proteomes" id="UP000053593"/>
    </source>
</evidence>
<dbReference type="Proteomes" id="UP000053593">
    <property type="component" value="Unassembled WGS sequence"/>
</dbReference>
<reference evidence="1 2" key="1">
    <citation type="submission" date="2014-04" db="EMBL/GenBank/DDBJ databases">
        <title>Evolutionary Origins and Diversification of the Mycorrhizal Mutualists.</title>
        <authorList>
            <consortium name="DOE Joint Genome Institute"/>
            <consortium name="Mycorrhizal Genomics Consortium"/>
            <person name="Kohler A."/>
            <person name="Kuo A."/>
            <person name="Nagy L.G."/>
            <person name="Floudas D."/>
            <person name="Copeland A."/>
            <person name="Barry K.W."/>
            <person name="Cichocki N."/>
            <person name="Veneault-Fourrey C."/>
            <person name="LaButti K."/>
            <person name="Lindquist E.A."/>
            <person name="Lipzen A."/>
            <person name="Lundell T."/>
            <person name="Morin E."/>
            <person name="Murat C."/>
            <person name="Riley R."/>
            <person name="Ohm R."/>
            <person name="Sun H."/>
            <person name="Tunlid A."/>
            <person name="Henrissat B."/>
            <person name="Grigoriev I.V."/>
            <person name="Hibbett D.S."/>
            <person name="Martin F."/>
        </authorList>
    </citation>
    <scope>NUCLEOTIDE SEQUENCE [LARGE SCALE GENOMIC DNA]</scope>
    <source>
        <strain evidence="1 2">FD-317 M1</strain>
    </source>
</reference>
<dbReference type="HOGENOM" id="CLU_150160_0_0_1"/>
<evidence type="ECO:0000313" key="1">
    <source>
        <dbReference type="EMBL" id="KIK60654.1"/>
    </source>
</evidence>